<dbReference type="GO" id="GO:0008270">
    <property type="term" value="F:zinc ion binding"/>
    <property type="evidence" value="ECO:0007669"/>
    <property type="project" value="UniProtKB-KW"/>
</dbReference>
<dbReference type="CDD" id="cd16461">
    <property type="entry name" value="RING-H2_EL5-like"/>
    <property type="match status" value="1"/>
</dbReference>
<proteinExistence type="inferred from homology"/>
<evidence type="ECO:0000256" key="4">
    <source>
        <dbReference type="ARBA" id="ARBA00012483"/>
    </source>
</evidence>
<evidence type="ECO:0000256" key="9">
    <source>
        <dbReference type="ARBA" id="ARBA00022786"/>
    </source>
</evidence>
<feature type="transmembrane region" description="Helical" evidence="16">
    <location>
        <begin position="49"/>
        <end position="70"/>
    </location>
</feature>
<keyword evidence="19" id="KW-1185">Reference proteome</keyword>
<evidence type="ECO:0000313" key="18">
    <source>
        <dbReference type="EMBL" id="KAA8550291.1"/>
    </source>
</evidence>
<dbReference type="InterPro" id="IPR013083">
    <property type="entry name" value="Znf_RING/FYVE/PHD"/>
</dbReference>
<sequence>MKPHGRKLLQDTALLPSTTYSPDPYLQPNNGTSTAKRAFKPNTPFDSSVALTILVLLTALFFMGFFSICIRQFTDDGTVNIFRRRRNHVPPPQSSSSSLRPPRFHPPKGLDSSTVRSLPLISYGGDAKHRIDCAICLSEFEDRETVKSIPYCRHVFHPTCIDTWLYSHVSCPLCRSTQIFMVDEENGLGVVLQEEPDHRLRALAERSTVDGRDTWVEEGRDLGTLGLRRTGDA</sequence>
<comment type="subcellular location">
    <subcellularLocation>
        <location evidence="2">Membrane</location>
        <topology evidence="2">Single-pass membrane protein</topology>
    </subcellularLocation>
</comment>
<keyword evidence="11 16" id="KW-1133">Transmembrane helix</keyword>
<dbReference type="Gene3D" id="3.30.40.10">
    <property type="entry name" value="Zinc/RING finger domain, C3HC4 (zinc finger)"/>
    <property type="match status" value="1"/>
</dbReference>
<evidence type="ECO:0000256" key="15">
    <source>
        <dbReference type="SAM" id="MobiDB-lite"/>
    </source>
</evidence>
<protein>
    <recommendedName>
        <fullName evidence="4">RING-type E3 ubiquitin transferase</fullName>
        <ecNumber evidence="4">2.3.2.27</ecNumber>
    </recommendedName>
</protein>
<dbReference type="AlphaFoldDB" id="A0A5J5C9N0"/>
<feature type="region of interest" description="Disordered" evidence="15">
    <location>
        <begin position="85"/>
        <end position="113"/>
    </location>
</feature>
<evidence type="ECO:0000259" key="17">
    <source>
        <dbReference type="PROSITE" id="PS50089"/>
    </source>
</evidence>
<dbReference type="GO" id="GO:0016020">
    <property type="term" value="C:membrane"/>
    <property type="evidence" value="ECO:0007669"/>
    <property type="project" value="UniProtKB-SubCell"/>
</dbReference>
<evidence type="ECO:0000256" key="13">
    <source>
        <dbReference type="ARBA" id="ARBA00024209"/>
    </source>
</evidence>
<comment type="similarity">
    <text evidence="13">Belongs to the RING-type zinc finger family. ATL subfamily.</text>
</comment>
<evidence type="ECO:0000256" key="16">
    <source>
        <dbReference type="SAM" id="Phobius"/>
    </source>
</evidence>
<evidence type="ECO:0000256" key="7">
    <source>
        <dbReference type="ARBA" id="ARBA00022723"/>
    </source>
</evidence>
<dbReference type="GO" id="GO:0061630">
    <property type="term" value="F:ubiquitin protein ligase activity"/>
    <property type="evidence" value="ECO:0007669"/>
    <property type="project" value="UniProtKB-EC"/>
</dbReference>
<dbReference type="InterPro" id="IPR044600">
    <property type="entry name" value="ATL1/ATL16-like"/>
</dbReference>
<keyword evidence="12 16" id="KW-0472">Membrane</keyword>
<evidence type="ECO:0000256" key="8">
    <source>
        <dbReference type="ARBA" id="ARBA00022771"/>
    </source>
</evidence>
<evidence type="ECO:0000256" key="11">
    <source>
        <dbReference type="ARBA" id="ARBA00022989"/>
    </source>
</evidence>
<dbReference type="SUPFAM" id="SSF57850">
    <property type="entry name" value="RING/U-box"/>
    <property type="match status" value="1"/>
</dbReference>
<evidence type="ECO:0000256" key="3">
    <source>
        <dbReference type="ARBA" id="ARBA00004906"/>
    </source>
</evidence>
<keyword evidence="8 14" id="KW-0863">Zinc-finger</keyword>
<evidence type="ECO:0000256" key="12">
    <source>
        <dbReference type="ARBA" id="ARBA00023136"/>
    </source>
</evidence>
<dbReference type="FunFam" id="3.30.40.10:FF:000187">
    <property type="entry name" value="E3 ubiquitin-protein ligase ATL6"/>
    <property type="match status" value="1"/>
</dbReference>
<dbReference type="PANTHER" id="PTHR46913:SF1">
    <property type="entry name" value="RING-H2 FINGER PROTEIN ATL16"/>
    <property type="match status" value="1"/>
</dbReference>
<dbReference type="OrthoDB" id="8062037at2759"/>
<dbReference type="PANTHER" id="PTHR46913">
    <property type="entry name" value="RING-H2 FINGER PROTEIN ATL16"/>
    <property type="match status" value="1"/>
</dbReference>
<evidence type="ECO:0000256" key="5">
    <source>
        <dbReference type="ARBA" id="ARBA00022679"/>
    </source>
</evidence>
<dbReference type="EC" id="2.3.2.27" evidence="4"/>
<feature type="domain" description="RING-type" evidence="17">
    <location>
        <begin position="133"/>
        <end position="175"/>
    </location>
</feature>
<dbReference type="Proteomes" id="UP000325577">
    <property type="component" value="Linkage Group LG0"/>
</dbReference>
<keyword evidence="6 16" id="KW-0812">Transmembrane</keyword>
<evidence type="ECO:0000313" key="19">
    <source>
        <dbReference type="Proteomes" id="UP000325577"/>
    </source>
</evidence>
<keyword evidence="9" id="KW-0833">Ubl conjugation pathway</keyword>
<evidence type="ECO:0000256" key="10">
    <source>
        <dbReference type="ARBA" id="ARBA00022833"/>
    </source>
</evidence>
<dbReference type="InterPro" id="IPR001841">
    <property type="entry name" value="Znf_RING"/>
</dbReference>
<feature type="compositionally biased region" description="Polar residues" evidence="15">
    <location>
        <begin position="15"/>
        <end position="33"/>
    </location>
</feature>
<name>A0A5J5C9N0_9ASTE</name>
<dbReference type="Pfam" id="PF13639">
    <property type="entry name" value="zf-RING_2"/>
    <property type="match status" value="1"/>
</dbReference>
<dbReference type="EMBL" id="CM018031">
    <property type="protein sequence ID" value="KAA8550291.1"/>
    <property type="molecule type" value="Genomic_DNA"/>
</dbReference>
<keyword evidence="10" id="KW-0862">Zinc</keyword>
<gene>
    <name evidence="18" type="ORF">F0562_001975</name>
</gene>
<reference evidence="18 19" key="1">
    <citation type="submission" date="2019-09" db="EMBL/GenBank/DDBJ databases">
        <title>A chromosome-level genome assembly of the Chinese tupelo Nyssa sinensis.</title>
        <authorList>
            <person name="Yang X."/>
            <person name="Kang M."/>
            <person name="Yang Y."/>
            <person name="Xiong H."/>
            <person name="Wang M."/>
            <person name="Zhang Z."/>
            <person name="Wang Z."/>
            <person name="Wu H."/>
            <person name="Ma T."/>
            <person name="Liu J."/>
            <person name="Xi Z."/>
        </authorList>
    </citation>
    <scope>NUCLEOTIDE SEQUENCE [LARGE SCALE GENOMIC DNA]</scope>
    <source>
        <strain evidence="18">J267</strain>
        <tissue evidence="18">Leaf</tissue>
    </source>
</reference>
<comment type="catalytic activity">
    <reaction evidence="1">
        <text>S-ubiquitinyl-[E2 ubiquitin-conjugating enzyme]-L-cysteine + [acceptor protein]-L-lysine = [E2 ubiquitin-conjugating enzyme]-L-cysteine + N(6)-ubiquitinyl-[acceptor protein]-L-lysine.</text>
        <dbReference type="EC" id="2.3.2.27"/>
    </reaction>
</comment>
<dbReference type="SMART" id="SM00184">
    <property type="entry name" value="RING"/>
    <property type="match status" value="1"/>
</dbReference>
<organism evidence="18 19">
    <name type="scientific">Nyssa sinensis</name>
    <dbReference type="NCBI Taxonomy" id="561372"/>
    <lineage>
        <taxon>Eukaryota</taxon>
        <taxon>Viridiplantae</taxon>
        <taxon>Streptophyta</taxon>
        <taxon>Embryophyta</taxon>
        <taxon>Tracheophyta</taxon>
        <taxon>Spermatophyta</taxon>
        <taxon>Magnoliopsida</taxon>
        <taxon>eudicotyledons</taxon>
        <taxon>Gunneridae</taxon>
        <taxon>Pentapetalae</taxon>
        <taxon>asterids</taxon>
        <taxon>Cornales</taxon>
        <taxon>Nyssaceae</taxon>
        <taxon>Nyssa</taxon>
    </lineage>
</organism>
<dbReference type="PROSITE" id="PS50089">
    <property type="entry name" value="ZF_RING_2"/>
    <property type="match status" value="1"/>
</dbReference>
<comment type="pathway">
    <text evidence="3">Protein modification; protein ubiquitination.</text>
</comment>
<evidence type="ECO:0000256" key="2">
    <source>
        <dbReference type="ARBA" id="ARBA00004167"/>
    </source>
</evidence>
<keyword evidence="7" id="KW-0479">Metal-binding</keyword>
<feature type="region of interest" description="Disordered" evidence="15">
    <location>
        <begin position="1"/>
        <end position="33"/>
    </location>
</feature>
<evidence type="ECO:0000256" key="14">
    <source>
        <dbReference type="PROSITE-ProRule" id="PRU00175"/>
    </source>
</evidence>
<accession>A0A5J5C9N0</accession>
<evidence type="ECO:0000256" key="6">
    <source>
        <dbReference type="ARBA" id="ARBA00022692"/>
    </source>
</evidence>
<evidence type="ECO:0000256" key="1">
    <source>
        <dbReference type="ARBA" id="ARBA00000900"/>
    </source>
</evidence>
<keyword evidence="5" id="KW-0808">Transferase</keyword>
<dbReference type="GO" id="GO:0016567">
    <property type="term" value="P:protein ubiquitination"/>
    <property type="evidence" value="ECO:0007669"/>
    <property type="project" value="InterPro"/>
</dbReference>